<evidence type="ECO:0000256" key="4">
    <source>
        <dbReference type="ARBA" id="ARBA00022692"/>
    </source>
</evidence>
<evidence type="ECO:0000313" key="11">
    <source>
        <dbReference type="Proteomes" id="UP000693970"/>
    </source>
</evidence>
<feature type="transmembrane region" description="Helical" evidence="8">
    <location>
        <begin position="202"/>
        <end position="223"/>
    </location>
</feature>
<reference evidence="10" key="2">
    <citation type="submission" date="2021-04" db="EMBL/GenBank/DDBJ databases">
        <authorList>
            <person name="Podell S."/>
        </authorList>
    </citation>
    <scope>NUCLEOTIDE SEQUENCE</scope>
    <source>
        <strain evidence="10">Hildebrandi</strain>
    </source>
</reference>
<dbReference type="PANTHER" id="PTHR48020">
    <property type="entry name" value="PROTON MYO-INOSITOL COTRANSPORTER"/>
    <property type="match status" value="1"/>
</dbReference>
<evidence type="ECO:0000259" key="9">
    <source>
        <dbReference type="PROSITE" id="PS50850"/>
    </source>
</evidence>
<evidence type="ECO:0000256" key="2">
    <source>
        <dbReference type="ARBA" id="ARBA00010992"/>
    </source>
</evidence>
<comment type="caution">
    <text evidence="10">The sequence shown here is derived from an EMBL/GenBank/DDBJ whole genome shotgun (WGS) entry which is preliminary data.</text>
</comment>
<dbReference type="PANTHER" id="PTHR48020:SF12">
    <property type="entry name" value="PROTON MYO-INOSITOL COTRANSPORTER"/>
    <property type="match status" value="1"/>
</dbReference>
<comment type="similarity">
    <text evidence="2">Belongs to the major facilitator superfamily. Sugar transporter (TC 2.A.1.1) family.</text>
</comment>
<feature type="transmembrane region" description="Helical" evidence="8">
    <location>
        <begin position="173"/>
        <end position="196"/>
    </location>
</feature>
<feature type="domain" description="Major facilitator superfamily (MFS) profile" evidence="9">
    <location>
        <begin position="36"/>
        <end position="515"/>
    </location>
</feature>
<feature type="transmembrane region" description="Helical" evidence="8">
    <location>
        <begin position="460"/>
        <end position="484"/>
    </location>
</feature>
<dbReference type="AlphaFoldDB" id="A0A9K3Q7L8"/>
<evidence type="ECO:0000256" key="3">
    <source>
        <dbReference type="ARBA" id="ARBA00022448"/>
    </source>
</evidence>
<dbReference type="OrthoDB" id="6339427at2759"/>
<keyword evidence="3" id="KW-0813">Transport</keyword>
<feature type="transmembrane region" description="Helical" evidence="8">
    <location>
        <begin position="400"/>
        <end position="420"/>
    </location>
</feature>
<accession>A0A9K3Q7L8</accession>
<dbReference type="PROSITE" id="PS50850">
    <property type="entry name" value="MFS"/>
    <property type="match status" value="1"/>
</dbReference>
<dbReference type="Proteomes" id="UP000693970">
    <property type="component" value="Unassembled WGS sequence"/>
</dbReference>
<feature type="transmembrane region" description="Helical" evidence="8">
    <location>
        <begin position="426"/>
        <end position="448"/>
    </location>
</feature>
<feature type="transmembrane region" description="Helical" evidence="8">
    <location>
        <begin position="131"/>
        <end position="152"/>
    </location>
</feature>
<dbReference type="EMBL" id="JAGRRH010000001">
    <property type="protein sequence ID" value="KAG7373826.1"/>
    <property type="molecule type" value="Genomic_DNA"/>
</dbReference>
<dbReference type="InterPro" id="IPR005828">
    <property type="entry name" value="MFS_sugar_transport-like"/>
</dbReference>
<keyword evidence="10" id="KW-0762">Sugar transport</keyword>
<sequence>MTTTSNNNKNADKGDGVFKVLPSGTGNDNSSFVTRLALIASMSGLLFGYDTGVVSGAIIFIQSQMGLMEEPFLVEIIVSSTILSAAIAAAYGHILMDRKGRKATLVLASIIFVVGSVVMAVAGLVNGVESTGGYVTLVVGRIVVGAAIGLASDAGPLYISECAPPKLRGSFTTLFNVAVVGGQVVACIVCALLSYLPPTYNWRIMLGLGALPALLQMIGFVTLPPSPTWLLLQGRKDEAERVLRQIRPLGVSQAVAAKSVNRGQDGQETENSSVSDSQTEVASNEHDDHDEDPVLQELNEIQDELDTAKAGSHVGLWKLWRSFPTVRRAMILGCSLWAVSQLAGINTIMYYGASIVKKTGIADGNKSFDIWITVPLFVMQLFGIFVCYAIIDRMGRRPTLFVSMTLVWISLLFIGLGFAIDAPLLTVAAMWFYLFAFGVGLSTMPYTMNAEIYPSEYRGVCVAQATGIFWASNFVVSVTFLSLARALSNAGVFFLYAGIVIVSEVWFYFLVPETKGLSLHEIQGLFQCEDERSLASIDEHKETYGTVEFGSVRSAEDPADAESSNRIV</sequence>
<gene>
    <name evidence="10" type="ORF">IV203_012921</name>
</gene>
<dbReference type="PROSITE" id="PS00217">
    <property type="entry name" value="SUGAR_TRANSPORT_2"/>
    <property type="match status" value="1"/>
</dbReference>
<feature type="transmembrane region" description="Helical" evidence="8">
    <location>
        <begin position="329"/>
        <end position="350"/>
    </location>
</feature>
<feature type="transmembrane region" description="Helical" evidence="8">
    <location>
        <begin position="370"/>
        <end position="391"/>
    </location>
</feature>
<evidence type="ECO:0000256" key="1">
    <source>
        <dbReference type="ARBA" id="ARBA00004141"/>
    </source>
</evidence>
<dbReference type="InterPro" id="IPR005829">
    <property type="entry name" value="Sugar_transporter_CS"/>
</dbReference>
<dbReference type="GO" id="GO:0005366">
    <property type="term" value="F:myo-inositol:proton symporter activity"/>
    <property type="evidence" value="ECO:0007669"/>
    <property type="project" value="TreeGrafter"/>
</dbReference>
<feature type="transmembrane region" description="Helical" evidence="8">
    <location>
        <begin position="490"/>
        <end position="511"/>
    </location>
</feature>
<feature type="transmembrane region" description="Helical" evidence="8">
    <location>
        <begin position="72"/>
        <end position="91"/>
    </location>
</feature>
<evidence type="ECO:0000256" key="5">
    <source>
        <dbReference type="ARBA" id="ARBA00022989"/>
    </source>
</evidence>
<proteinExistence type="inferred from homology"/>
<organism evidence="10 11">
    <name type="scientific">Nitzschia inconspicua</name>
    <dbReference type="NCBI Taxonomy" id="303405"/>
    <lineage>
        <taxon>Eukaryota</taxon>
        <taxon>Sar</taxon>
        <taxon>Stramenopiles</taxon>
        <taxon>Ochrophyta</taxon>
        <taxon>Bacillariophyta</taxon>
        <taxon>Bacillariophyceae</taxon>
        <taxon>Bacillariophycidae</taxon>
        <taxon>Bacillariales</taxon>
        <taxon>Bacillariaceae</taxon>
        <taxon>Nitzschia</taxon>
    </lineage>
</organism>
<dbReference type="GO" id="GO:0016324">
    <property type="term" value="C:apical plasma membrane"/>
    <property type="evidence" value="ECO:0007669"/>
    <property type="project" value="TreeGrafter"/>
</dbReference>
<keyword evidence="6 8" id="KW-0472">Membrane</keyword>
<evidence type="ECO:0000256" key="7">
    <source>
        <dbReference type="SAM" id="MobiDB-lite"/>
    </source>
</evidence>
<dbReference type="InterPro" id="IPR020846">
    <property type="entry name" value="MFS_dom"/>
</dbReference>
<evidence type="ECO:0000313" key="10">
    <source>
        <dbReference type="EMBL" id="KAG7373826.1"/>
    </source>
</evidence>
<feature type="region of interest" description="Disordered" evidence="7">
    <location>
        <begin position="258"/>
        <end position="292"/>
    </location>
</feature>
<keyword evidence="4 8" id="KW-0812">Transmembrane</keyword>
<evidence type="ECO:0000256" key="6">
    <source>
        <dbReference type="ARBA" id="ARBA00023136"/>
    </source>
</evidence>
<comment type="subcellular location">
    <subcellularLocation>
        <location evidence="1">Membrane</location>
        <topology evidence="1">Multi-pass membrane protein</topology>
    </subcellularLocation>
</comment>
<keyword evidence="11" id="KW-1185">Reference proteome</keyword>
<dbReference type="InterPro" id="IPR050814">
    <property type="entry name" value="Myo-inositol_Transporter"/>
</dbReference>
<reference evidence="10" key="1">
    <citation type="journal article" date="2021" name="Sci. Rep.">
        <title>Diploid genomic architecture of Nitzschia inconspicua, an elite biomass production diatom.</title>
        <authorList>
            <person name="Oliver A."/>
            <person name="Podell S."/>
            <person name="Pinowska A."/>
            <person name="Traller J.C."/>
            <person name="Smith S.R."/>
            <person name="McClure R."/>
            <person name="Beliaev A."/>
            <person name="Bohutskyi P."/>
            <person name="Hill E.A."/>
            <person name="Rabines A."/>
            <person name="Zheng H."/>
            <person name="Allen L.Z."/>
            <person name="Kuo A."/>
            <person name="Grigoriev I.V."/>
            <person name="Allen A.E."/>
            <person name="Hazlebeck D."/>
            <person name="Allen E.E."/>
        </authorList>
    </citation>
    <scope>NUCLEOTIDE SEQUENCE</scope>
    <source>
        <strain evidence="10">Hildebrandi</strain>
    </source>
</reference>
<keyword evidence="5 8" id="KW-1133">Transmembrane helix</keyword>
<name>A0A9K3Q7L8_9STRA</name>
<protein>
    <submittedName>
        <fullName evidence="10">Sugar transporter</fullName>
    </submittedName>
</protein>
<evidence type="ECO:0000256" key="8">
    <source>
        <dbReference type="SAM" id="Phobius"/>
    </source>
</evidence>
<feature type="transmembrane region" description="Helical" evidence="8">
    <location>
        <begin position="103"/>
        <end position="125"/>
    </location>
</feature>
<dbReference type="Pfam" id="PF00083">
    <property type="entry name" value="Sugar_tr"/>
    <property type="match status" value="2"/>
</dbReference>
<feature type="transmembrane region" description="Helical" evidence="8">
    <location>
        <begin position="36"/>
        <end position="60"/>
    </location>
</feature>
<feature type="compositionally biased region" description="Polar residues" evidence="7">
    <location>
        <begin position="261"/>
        <end position="282"/>
    </location>
</feature>